<dbReference type="EMBL" id="BK016265">
    <property type="protein sequence ID" value="DAG06036.1"/>
    <property type="molecule type" value="Genomic_DNA"/>
</dbReference>
<proteinExistence type="predicted"/>
<accession>A0A8S5VH48</accession>
<organism evidence="1">
    <name type="scientific">Myoviridae sp. ctkfK18</name>
    <dbReference type="NCBI Taxonomy" id="2825165"/>
    <lineage>
        <taxon>Viruses</taxon>
        <taxon>Duplodnaviria</taxon>
        <taxon>Heunggongvirae</taxon>
        <taxon>Uroviricota</taxon>
        <taxon>Caudoviricetes</taxon>
    </lineage>
</organism>
<reference evidence="1" key="1">
    <citation type="journal article" date="2021" name="Proc. Natl. Acad. Sci. U.S.A.">
        <title>A Catalog of Tens of Thousands of Viruses from Human Metagenomes Reveals Hidden Associations with Chronic Diseases.</title>
        <authorList>
            <person name="Tisza M.J."/>
            <person name="Buck C.B."/>
        </authorList>
    </citation>
    <scope>NUCLEOTIDE SEQUENCE</scope>
    <source>
        <strain evidence="1">CtkfK18</strain>
    </source>
</reference>
<protein>
    <submittedName>
        <fullName evidence="1">Uncharacterized protein</fullName>
    </submittedName>
</protein>
<name>A0A8S5VH48_9CAUD</name>
<evidence type="ECO:0000313" key="1">
    <source>
        <dbReference type="EMBL" id="DAG06036.1"/>
    </source>
</evidence>
<sequence>MSMIKDFEKLCFKKLKAAELFNEYLSIRDKDKWLTYINPDIEKITNGEYVAKFSLVSGPACNPIVTYSNTQDIALFMVIIKNLFPTLFSDSEYMLFKNSELYIRIDSNKGNRLINSLLEFGLVNINKLIIFLILYIKKFIVDLENKIVPTTMLSLYANKVENPLSLLRCMTIFDINTNSYNLSIDVNEFNKHTKVTDLYADEMAMFTLFEKFTENCDMKPLVEVTTPSAIYFLMYSNYDLYINHIPMNSTVTNYNYCIGVKDNKSLDKLIKEVREADAFTSAFNF</sequence>